<dbReference type="VEuPathDB" id="VectorBase:ASTEI20_037234"/>
<evidence type="ECO:0000313" key="2">
    <source>
        <dbReference type="Proteomes" id="UP000076408"/>
    </source>
</evidence>
<dbReference type="AlphaFoldDB" id="A0A182YBL3"/>
<reference evidence="1" key="2">
    <citation type="submission" date="2020-05" db="UniProtKB">
        <authorList>
            <consortium name="EnsemblMetazoa"/>
        </authorList>
    </citation>
    <scope>IDENTIFICATION</scope>
    <source>
        <strain evidence="1">Indian</strain>
    </source>
</reference>
<dbReference type="InterPro" id="IPR010512">
    <property type="entry name" value="DUF1091"/>
</dbReference>
<proteinExistence type="predicted"/>
<dbReference type="OMA" id="VYDSRWH"/>
<dbReference type="EnsemblMetazoa" id="ASTEI05849-RA">
    <property type="protein sequence ID" value="ASTEI05849-PA"/>
    <property type="gene ID" value="ASTEI05849"/>
</dbReference>
<accession>A0A182YBL3</accession>
<dbReference type="VEuPathDB" id="VectorBase:ASTEI05849"/>
<keyword evidence="2" id="KW-1185">Reference proteome</keyword>
<dbReference type="PANTHER" id="PTHR20898:SF1">
    <property type="entry name" value="MD-2-RELATED LIPID-RECOGNITION DOMAIN-CONTAINING PROTEIN"/>
    <property type="match status" value="1"/>
</dbReference>
<reference evidence="2" key="1">
    <citation type="journal article" date="2014" name="Genome Biol.">
        <title>Genome analysis of a major urban malaria vector mosquito, Anopheles stephensi.</title>
        <authorList>
            <person name="Jiang X."/>
            <person name="Peery A."/>
            <person name="Hall A.B."/>
            <person name="Sharma A."/>
            <person name="Chen X.G."/>
            <person name="Waterhouse R.M."/>
            <person name="Komissarov A."/>
            <person name="Riehle M.M."/>
            <person name="Shouche Y."/>
            <person name="Sharakhova M.V."/>
            <person name="Lawson D."/>
            <person name="Pakpour N."/>
            <person name="Arensburger P."/>
            <person name="Davidson V.L."/>
            <person name="Eiglmeier K."/>
            <person name="Emrich S."/>
            <person name="George P."/>
            <person name="Kennedy R.C."/>
            <person name="Mane S.P."/>
            <person name="Maslen G."/>
            <person name="Oringanje C."/>
            <person name="Qi Y."/>
            <person name="Settlage R."/>
            <person name="Tojo M."/>
            <person name="Tubio J.M."/>
            <person name="Unger M.F."/>
            <person name="Wang B."/>
            <person name="Vernick K.D."/>
            <person name="Ribeiro J.M."/>
            <person name="James A.A."/>
            <person name="Michel K."/>
            <person name="Riehle M.A."/>
            <person name="Luckhart S."/>
            <person name="Sharakhov I.V."/>
            <person name="Tu Z."/>
        </authorList>
    </citation>
    <scope>NUCLEOTIDE SEQUENCE [LARGE SCALE GENOMIC DNA]</scope>
    <source>
        <strain evidence="2">Indian</strain>
    </source>
</reference>
<organism evidence="1 2">
    <name type="scientific">Anopheles stephensi</name>
    <name type="common">Indo-Pakistan malaria mosquito</name>
    <dbReference type="NCBI Taxonomy" id="30069"/>
    <lineage>
        <taxon>Eukaryota</taxon>
        <taxon>Metazoa</taxon>
        <taxon>Ecdysozoa</taxon>
        <taxon>Arthropoda</taxon>
        <taxon>Hexapoda</taxon>
        <taxon>Insecta</taxon>
        <taxon>Pterygota</taxon>
        <taxon>Neoptera</taxon>
        <taxon>Endopterygota</taxon>
        <taxon>Diptera</taxon>
        <taxon>Nematocera</taxon>
        <taxon>Culicoidea</taxon>
        <taxon>Culicidae</taxon>
        <taxon>Anophelinae</taxon>
        <taxon>Anopheles</taxon>
    </lineage>
</organism>
<dbReference type="Proteomes" id="UP000076408">
    <property type="component" value="Unassembled WGS sequence"/>
</dbReference>
<sequence length="184" mass="21300">MWKVSLVYLFAICLPVSATRMFKVIPTVKRVDLRDNLQYLNSSAQVYAGTENKVDFSIDLKKPLIDPWLNIMLYIDVGTGGLKAPLQNKSFNFCKFLRNPSMHRFGQILLREVKRRGNAPKKCPFPAKLYQFRGISMDALRMPGFFPENDFYMDLYVGVGNELVYDSRWHGMLKRITCKANTRC</sequence>
<evidence type="ECO:0008006" key="3">
    <source>
        <dbReference type="Google" id="ProtNLM"/>
    </source>
</evidence>
<dbReference type="Pfam" id="PF06477">
    <property type="entry name" value="DUF1091"/>
    <property type="match status" value="1"/>
</dbReference>
<evidence type="ECO:0000313" key="1">
    <source>
        <dbReference type="EnsemblMetazoa" id="ASTEI05849-PA"/>
    </source>
</evidence>
<name>A0A182YBL3_ANOST</name>
<dbReference type="VEuPathDB" id="VectorBase:ASTE008453"/>
<dbReference type="PANTHER" id="PTHR20898">
    <property type="entry name" value="DAEDALUS ON 3-RELATED-RELATED"/>
    <property type="match status" value="1"/>
</dbReference>
<protein>
    <recommendedName>
        <fullName evidence="3">MD-2-related lipid-recognition domain-containing protein</fullName>
    </recommendedName>
</protein>